<evidence type="ECO:0000313" key="3">
    <source>
        <dbReference type="Proteomes" id="UP000526501"/>
    </source>
</evidence>
<evidence type="ECO:0000313" key="2">
    <source>
        <dbReference type="EMBL" id="MBC2606498.1"/>
    </source>
</evidence>
<comment type="caution">
    <text evidence="2">The sequence shown here is derived from an EMBL/GenBank/DDBJ whole genome shotgun (WGS) entry which is preliminary data.</text>
</comment>
<accession>A0A7X1E8U5</accession>
<keyword evidence="1" id="KW-0812">Transmembrane</keyword>
<organism evidence="2 3">
    <name type="scientific">Pelagicoccus albus</name>
    <dbReference type="NCBI Taxonomy" id="415222"/>
    <lineage>
        <taxon>Bacteria</taxon>
        <taxon>Pseudomonadati</taxon>
        <taxon>Verrucomicrobiota</taxon>
        <taxon>Opitutia</taxon>
        <taxon>Puniceicoccales</taxon>
        <taxon>Pelagicoccaceae</taxon>
        <taxon>Pelagicoccus</taxon>
    </lineage>
</organism>
<gene>
    <name evidence="2" type="ORF">H5P27_10640</name>
</gene>
<evidence type="ECO:0000256" key="1">
    <source>
        <dbReference type="SAM" id="Phobius"/>
    </source>
</evidence>
<sequence>MPPKDEISFDMPDVSSKDSIPAFRYSSSGAVHEDQELQNAVQHKLDEIKRITEERKKEREFQARKGEIYLTTRSVFARALCAVVASYLYFLPDGFGMKLFGILLFFGILEGVRKISPNIKPPTEMRETIENYVAIFFSLAIPYTFLGSEDQERIGIAFLVRQLELLWEYLLG</sequence>
<keyword evidence="1" id="KW-1133">Transmembrane helix</keyword>
<keyword evidence="3" id="KW-1185">Reference proteome</keyword>
<dbReference type="EMBL" id="JACHVC010000012">
    <property type="protein sequence ID" value="MBC2606498.1"/>
    <property type="molecule type" value="Genomic_DNA"/>
</dbReference>
<dbReference type="Proteomes" id="UP000526501">
    <property type="component" value="Unassembled WGS sequence"/>
</dbReference>
<protein>
    <submittedName>
        <fullName evidence="2">Uncharacterized protein</fullName>
    </submittedName>
</protein>
<dbReference type="RefSeq" id="WP_185660368.1">
    <property type="nucleotide sequence ID" value="NZ_CAWPOO010000012.1"/>
</dbReference>
<reference evidence="2 3" key="1">
    <citation type="submission" date="2020-07" db="EMBL/GenBank/DDBJ databases">
        <authorList>
            <person name="Feng X."/>
        </authorList>
    </citation>
    <scope>NUCLEOTIDE SEQUENCE [LARGE SCALE GENOMIC DNA]</scope>
    <source>
        <strain evidence="2 3">JCM23202</strain>
    </source>
</reference>
<feature type="transmembrane region" description="Helical" evidence="1">
    <location>
        <begin position="68"/>
        <end position="89"/>
    </location>
</feature>
<name>A0A7X1E8U5_9BACT</name>
<proteinExistence type="predicted"/>
<keyword evidence="1" id="KW-0472">Membrane</keyword>
<dbReference type="AlphaFoldDB" id="A0A7X1E8U5"/>